<protein>
    <recommendedName>
        <fullName evidence="3">Transposase</fullName>
    </recommendedName>
</protein>
<evidence type="ECO:0008006" key="3">
    <source>
        <dbReference type="Google" id="ProtNLM"/>
    </source>
</evidence>
<dbReference type="RefSeq" id="WP_346083761.1">
    <property type="nucleotide sequence ID" value="NZ_BAAAZK010000002.1"/>
</dbReference>
<evidence type="ECO:0000313" key="1">
    <source>
        <dbReference type="EMBL" id="GAA4168095.1"/>
    </source>
</evidence>
<evidence type="ECO:0000313" key="2">
    <source>
        <dbReference type="Proteomes" id="UP001500167"/>
    </source>
</evidence>
<dbReference type="EMBL" id="BAAAZK010000002">
    <property type="protein sequence ID" value="GAA4168095.1"/>
    <property type="molecule type" value="Genomic_DNA"/>
</dbReference>
<name>A0ABP7ZQP4_9SPHI</name>
<dbReference type="Proteomes" id="UP001500167">
    <property type="component" value="Unassembled WGS sequence"/>
</dbReference>
<sequence>MIDKNTELERLEAARQVLLGNLFIEEAMIQCNIKDKRTMVNWLKRAILVAAPESSGITVSGASAEAPLITVESRNKGADQLQLLVDKNKDLVRYQSLLNNRINELEALIAYAERKFKIKIRRMK</sequence>
<comment type="caution">
    <text evidence="1">The sequence shown here is derived from an EMBL/GenBank/DDBJ whole genome shotgun (WGS) entry which is preliminary data.</text>
</comment>
<organism evidence="1 2">
    <name type="scientific">Sphingobacterium ginsenosidimutans</name>
    <dbReference type="NCBI Taxonomy" id="687845"/>
    <lineage>
        <taxon>Bacteria</taxon>
        <taxon>Pseudomonadati</taxon>
        <taxon>Bacteroidota</taxon>
        <taxon>Sphingobacteriia</taxon>
        <taxon>Sphingobacteriales</taxon>
        <taxon>Sphingobacteriaceae</taxon>
        <taxon>Sphingobacterium</taxon>
    </lineage>
</organism>
<reference evidence="2" key="1">
    <citation type="journal article" date="2019" name="Int. J. Syst. Evol. Microbiol.">
        <title>The Global Catalogue of Microorganisms (GCM) 10K type strain sequencing project: providing services to taxonomists for standard genome sequencing and annotation.</title>
        <authorList>
            <consortium name="The Broad Institute Genomics Platform"/>
            <consortium name="The Broad Institute Genome Sequencing Center for Infectious Disease"/>
            <person name="Wu L."/>
            <person name="Ma J."/>
        </authorList>
    </citation>
    <scope>NUCLEOTIDE SEQUENCE [LARGE SCALE GENOMIC DNA]</scope>
    <source>
        <strain evidence="2">JCM 16722</strain>
    </source>
</reference>
<accession>A0ABP7ZQP4</accession>
<proteinExistence type="predicted"/>
<keyword evidence="2" id="KW-1185">Reference proteome</keyword>
<gene>
    <name evidence="1" type="ORF">GCM10022218_02450</name>
</gene>